<evidence type="ECO:0000256" key="6">
    <source>
        <dbReference type="RuleBase" id="RU363053"/>
    </source>
</evidence>
<evidence type="ECO:0000313" key="9">
    <source>
        <dbReference type="Proteomes" id="UP000327013"/>
    </source>
</evidence>
<evidence type="ECO:0000256" key="4">
    <source>
        <dbReference type="ARBA" id="ARBA00022989"/>
    </source>
</evidence>
<evidence type="ECO:0000256" key="1">
    <source>
        <dbReference type="ARBA" id="ARBA00004141"/>
    </source>
</evidence>
<dbReference type="Pfam" id="PF04117">
    <property type="entry name" value="Mpv17_PMP22"/>
    <property type="match status" value="1"/>
</dbReference>
<evidence type="ECO:0000256" key="7">
    <source>
        <dbReference type="SAM" id="MobiDB-lite"/>
    </source>
</evidence>
<feature type="region of interest" description="Disordered" evidence="7">
    <location>
        <begin position="14"/>
        <end position="71"/>
    </location>
</feature>
<sequence length="345" mass="37647">MAFHSQSLHIGATLRSGLRPHLTRPFQPRGNNVRQVRQQASSTKPSPAAKDLKPQPTQSQSNAAPPAPAAAVPESSSFIPIPFPGQRFYTTALQPIAAPFRAYGRVQQRHPRRTQILTALAIYFIGDLSTQFVLRPQDTPATDDPSAEELAKRGTIATFFADTYSSGRSLRALVVGGIFALPSYYWFIVLGRSFNVGAPVPRKARFAVSLAFKVCITQLLYTPVFNTYFFGLHSLLAFPVAAAPGASAEAEDAGQAVQRYASRFFSADNGRAAWERVSETVPISWWNSCKFWPPVTAFTLTFVAPQHRSVFAGCVAVVWQTYLGMVNQRAAVAELERARLAAAGA</sequence>
<comment type="subcellular location">
    <subcellularLocation>
        <location evidence="1">Membrane</location>
        <topology evidence="1">Multi-pass membrane protein</topology>
    </subcellularLocation>
</comment>
<dbReference type="AlphaFoldDB" id="A0A5N6KUN1"/>
<dbReference type="PANTHER" id="PTHR11266:SF113">
    <property type="entry name" value="MEMBRANE PROTEIN, MPV17_PMP22 FAMILY, PUTATIVE (AFU_ORTHOLOGUE AFUA_1G13840)-RELATED"/>
    <property type="match status" value="1"/>
</dbReference>
<evidence type="ECO:0000256" key="5">
    <source>
        <dbReference type="ARBA" id="ARBA00023136"/>
    </source>
</evidence>
<evidence type="ECO:0000313" key="8">
    <source>
        <dbReference type="EMBL" id="KAB8346199.1"/>
    </source>
</evidence>
<organism evidence="8 9">
    <name type="scientific">Carpinus fangiana</name>
    <dbReference type="NCBI Taxonomy" id="176857"/>
    <lineage>
        <taxon>Eukaryota</taxon>
        <taxon>Viridiplantae</taxon>
        <taxon>Streptophyta</taxon>
        <taxon>Embryophyta</taxon>
        <taxon>Tracheophyta</taxon>
        <taxon>Spermatophyta</taxon>
        <taxon>Magnoliopsida</taxon>
        <taxon>eudicotyledons</taxon>
        <taxon>Gunneridae</taxon>
        <taxon>Pentapetalae</taxon>
        <taxon>rosids</taxon>
        <taxon>fabids</taxon>
        <taxon>Fagales</taxon>
        <taxon>Betulaceae</taxon>
        <taxon>Carpinus</taxon>
    </lineage>
</organism>
<feature type="transmembrane region" description="Helical" evidence="6">
    <location>
        <begin position="170"/>
        <end position="189"/>
    </location>
</feature>
<dbReference type="OrthoDB" id="430207at2759"/>
<dbReference type="PANTHER" id="PTHR11266">
    <property type="entry name" value="PEROXISOMAL MEMBRANE PROTEIN 2, PXMP2 MPV17"/>
    <property type="match status" value="1"/>
</dbReference>
<comment type="caution">
    <text evidence="8">The sequence shown here is derived from an EMBL/GenBank/DDBJ whole genome shotgun (WGS) entry which is preliminary data.</text>
</comment>
<keyword evidence="3 6" id="KW-0812">Transmembrane</keyword>
<name>A0A5N6KUN1_9ROSI</name>
<feature type="compositionally biased region" description="Low complexity" evidence="7">
    <location>
        <begin position="54"/>
        <end position="71"/>
    </location>
</feature>
<dbReference type="InterPro" id="IPR007248">
    <property type="entry name" value="Mpv17_PMP22"/>
</dbReference>
<keyword evidence="9" id="KW-1185">Reference proteome</keyword>
<accession>A0A5N6KUN1</accession>
<keyword evidence="4 6" id="KW-1133">Transmembrane helix</keyword>
<comment type="similarity">
    <text evidence="2 6">Belongs to the peroxisomal membrane protein PXMP2/4 family.</text>
</comment>
<reference evidence="8 9" key="1">
    <citation type="submission" date="2019-06" db="EMBL/GenBank/DDBJ databases">
        <title>A chromosomal-level reference genome of Carpinus fangiana (Coryloideae, Betulaceae).</title>
        <authorList>
            <person name="Yang X."/>
            <person name="Wang Z."/>
            <person name="Zhang L."/>
            <person name="Hao G."/>
            <person name="Liu J."/>
            <person name="Yang Y."/>
        </authorList>
    </citation>
    <scope>NUCLEOTIDE SEQUENCE [LARGE SCALE GENOMIC DNA]</scope>
    <source>
        <strain evidence="8">Cfa_2016G</strain>
        <tissue evidence="8">Leaf</tissue>
    </source>
</reference>
<feature type="compositionally biased region" description="Polar residues" evidence="7">
    <location>
        <begin position="29"/>
        <end position="45"/>
    </location>
</feature>
<feature type="transmembrane region" description="Helical" evidence="6">
    <location>
        <begin position="210"/>
        <end position="230"/>
    </location>
</feature>
<dbReference type="EMBL" id="VIBQ01000013">
    <property type="protein sequence ID" value="KAB8346199.1"/>
    <property type="molecule type" value="Genomic_DNA"/>
</dbReference>
<keyword evidence="5 6" id="KW-0472">Membrane</keyword>
<dbReference type="Proteomes" id="UP000327013">
    <property type="component" value="Unassembled WGS sequence"/>
</dbReference>
<evidence type="ECO:0000256" key="2">
    <source>
        <dbReference type="ARBA" id="ARBA00006824"/>
    </source>
</evidence>
<dbReference type="GO" id="GO:0005739">
    <property type="term" value="C:mitochondrion"/>
    <property type="evidence" value="ECO:0007669"/>
    <property type="project" value="TreeGrafter"/>
</dbReference>
<proteinExistence type="inferred from homology"/>
<protein>
    <recommendedName>
        <fullName evidence="10">Mpv17/PMP22 family protein</fullName>
    </recommendedName>
</protein>
<evidence type="ECO:0000256" key="3">
    <source>
        <dbReference type="ARBA" id="ARBA00022692"/>
    </source>
</evidence>
<dbReference type="GO" id="GO:0016020">
    <property type="term" value="C:membrane"/>
    <property type="evidence" value="ECO:0007669"/>
    <property type="project" value="UniProtKB-SubCell"/>
</dbReference>
<gene>
    <name evidence="8" type="ORF">FH972_023244</name>
</gene>
<evidence type="ECO:0008006" key="10">
    <source>
        <dbReference type="Google" id="ProtNLM"/>
    </source>
</evidence>